<dbReference type="Proteomes" id="UP000789759">
    <property type="component" value="Unassembled WGS sequence"/>
</dbReference>
<dbReference type="EMBL" id="CAJVQA010005421">
    <property type="protein sequence ID" value="CAG8620328.1"/>
    <property type="molecule type" value="Genomic_DNA"/>
</dbReference>
<comment type="caution">
    <text evidence="1">The sequence shown here is derived from an EMBL/GenBank/DDBJ whole genome shotgun (WGS) entry which is preliminary data.</text>
</comment>
<evidence type="ECO:0000313" key="1">
    <source>
        <dbReference type="EMBL" id="CAG8620328.1"/>
    </source>
</evidence>
<dbReference type="AlphaFoldDB" id="A0A9N9CYH7"/>
<name>A0A9N9CYH7_9GLOM</name>
<evidence type="ECO:0000313" key="2">
    <source>
        <dbReference type="Proteomes" id="UP000789759"/>
    </source>
</evidence>
<accession>A0A9N9CYH7</accession>
<keyword evidence="2" id="KW-1185">Reference proteome</keyword>
<gene>
    <name evidence="1" type="ORF">CPELLU_LOCUS7887</name>
</gene>
<sequence length="199" mass="22932">MNISGKENTSQRISAVFPQQIFESVDLSQQRSPTNTMVMDSIAGLTCDQKRILLYNVQQPFEVPMTEFDNEWWPLVTNIWVKFKGIPSEKRRKTKVREADLCYAKIKVSWFVVEQKAVKVLVEKEAMKNYPTPAIVNVVKEYAFEKLDLGTSIKELKWREVANIKYKVCGPQNTYLIGTSKLAPDIQDAISFLKKEGYQ</sequence>
<feature type="non-terminal residue" evidence="1">
    <location>
        <position position="1"/>
    </location>
</feature>
<protein>
    <submittedName>
        <fullName evidence="1">19183_t:CDS:1</fullName>
    </submittedName>
</protein>
<proteinExistence type="predicted"/>
<organism evidence="1 2">
    <name type="scientific">Cetraspora pellucida</name>
    <dbReference type="NCBI Taxonomy" id="1433469"/>
    <lineage>
        <taxon>Eukaryota</taxon>
        <taxon>Fungi</taxon>
        <taxon>Fungi incertae sedis</taxon>
        <taxon>Mucoromycota</taxon>
        <taxon>Glomeromycotina</taxon>
        <taxon>Glomeromycetes</taxon>
        <taxon>Diversisporales</taxon>
        <taxon>Gigasporaceae</taxon>
        <taxon>Cetraspora</taxon>
    </lineage>
</organism>
<reference evidence="1" key="1">
    <citation type="submission" date="2021-06" db="EMBL/GenBank/DDBJ databases">
        <authorList>
            <person name="Kallberg Y."/>
            <person name="Tangrot J."/>
            <person name="Rosling A."/>
        </authorList>
    </citation>
    <scope>NUCLEOTIDE SEQUENCE</scope>
    <source>
        <strain evidence="1">FL966</strain>
    </source>
</reference>
<dbReference type="OrthoDB" id="2442944at2759"/>